<reference evidence="2" key="1">
    <citation type="submission" date="2017-01" db="EMBL/GenBank/DDBJ databases">
        <authorList>
            <person name="Varghese N."/>
            <person name="Submissions S."/>
        </authorList>
    </citation>
    <scope>NUCLEOTIDE SEQUENCE [LARGE SCALE GENOMIC DNA]</scope>
    <source>
        <strain evidence="2">ATCC 51758</strain>
    </source>
</reference>
<dbReference type="Pfam" id="PF20112">
    <property type="entry name" value="DUF6502"/>
    <property type="match status" value="1"/>
</dbReference>
<dbReference type="Proteomes" id="UP000186819">
    <property type="component" value="Unassembled WGS sequence"/>
</dbReference>
<dbReference type="STRING" id="34027.SAMN05421829_102314"/>
<accession>A0A1N6Q2N2</accession>
<sequence length="286" mass="31319">MHSPTPPTSLLRALRRVMRPLVRLMLRKGVTYTYVSDMLKGVFVEVAEQEFRLDANAPTDSRISLLTGVHRKDVKRLRNQPPDVADDLPAAISLGAHLVSTWQTTAPFCTHPGEPTPLARLASTGGERSFDALVARVSKDIRARVVLDEWLRLGIARVDEHDRVHLETAAFIPQKGFDEKAAYFGHNVHDHACAAVHNLTTEGPPYFERSVHYDALSPASIARLRDAVANEGMQALIAFNTLASDLEAQDAQAPDARQRVTIGLYFYSESTSGTSASGDASPKSPS</sequence>
<organism evidence="1 2">
    <name type="scientific">Aromatoleum tolulyticum</name>
    <dbReference type="NCBI Taxonomy" id="34027"/>
    <lineage>
        <taxon>Bacteria</taxon>
        <taxon>Pseudomonadati</taxon>
        <taxon>Pseudomonadota</taxon>
        <taxon>Betaproteobacteria</taxon>
        <taxon>Rhodocyclales</taxon>
        <taxon>Rhodocyclaceae</taxon>
        <taxon>Aromatoleum</taxon>
    </lineage>
</organism>
<name>A0A1N6Q2N2_9RHOO</name>
<gene>
    <name evidence="1" type="ORF">SAMN05421829_102314</name>
</gene>
<keyword evidence="2" id="KW-1185">Reference proteome</keyword>
<dbReference type="AlphaFoldDB" id="A0A1N6Q2N2"/>
<dbReference type="RefSeq" id="WP_076600818.1">
    <property type="nucleotide sequence ID" value="NZ_FTMD01000002.1"/>
</dbReference>
<evidence type="ECO:0000313" key="2">
    <source>
        <dbReference type="Proteomes" id="UP000186819"/>
    </source>
</evidence>
<evidence type="ECO:0000313" key="1">
    <source>
        <dbReference type="EMBL" id="SIQ10795.1"/>
    </source>
</evidence>
<protein>
    <submittedName>
        <fullName evidence="1">Uncharacterized protein</fullName>
    </submittedName>
</protein>
<dbReference type="OrthoDB" id="6356376at2"/>
<dbReference type="InterPro" id="IPR045445">
    <property type="entry name" value="DUF6502"/>
</dbReference>
<proteinExistence type="predicted"/>
<dbReference type="EMBL" id="FTMD01000002">
    <property type="protein sequence ID" value="SIQ10795.1"/>
    <property type="molecule type" value="Genomic_DNA"/>
</dbReference>